<evidence type="ECO:0000313" key="2">
    <source>
        <dbReference type="EMBL" id="EAQ84335.1"/>
    </source>
</evidence>
<dbReference type="GO" id="GO:0016805">
    <property type="term" value="F:dipeptidase activity"/>
    <property type="evidence" value="ECO:0007669"/>
    <property type="project" value="InterPro"/>
</dbReference>
<dbReference type="InterPro" id="IPR017144">
    <property type="entry name" value="Xaa-Arg_dipeptidase"/>
</dbReference>
<dbReference type="FunFam" id="3.30.70.360:FF:000004">
    <property type="entry name" value="Peptidase M20 domain-containing protein 2"/>
    <property type="match status" value="1"/>
</dbReference>
<evidence type="ECO:0000256" key="1">
    <source>
        <dbReference type="PIRNR" id="PIRNR037226"/>
    </source>
</evidence>
<dbReference type="InterPro" id="IPR036264">
    <property type="entry name" value="Bact_exopeptidase_dim_dom"/>
</dbReference>
<dbReference type="HOGENOM" id="CLU_031812_1_1_1"/>
<dbReference type="AlphaFoldDB" id="Q2GUK5"/>
<gene>
    <name evidence="2" type="ORF">CHGG_08349</name>
</gene>
<proteinExistence type="inferred from homology"/>
<dbReference type="SUPFAM" id="SSF55031">
    <property type="entry name" value="Bacterial exopeptidase dimerisation domain"/>
    <property type="match status" value="1"/>
</dbReference>
<comment type="similarity">
    <text evidence="1">Belongs to the peptidase M20A family.</text>
</comment>
<dbReference type="PANTHER" id="PTHR30575:SF4">
    <property type="entry name" value="PEPTIDASE M20 DOMAIN-CONTAINING PROTEIN 2"/>
    <property type="match status" value="1"/>
</dbReference>
<accession>Q2GUK5</accession>
<dbReference type="PANTHER" id="PTHR30575">
    <property type="entry name" value="PEPTIDASE M20"/>
    <property type="match status" value="1"/>
</dbReference>
<dbReference type="InParanoid" id="Q2GUK5"/>
<keyword evidence="3" id="KW-1185">Reference proteome</keyword>
<dbReference type="RefSeq" id="XP_001226276.1">
    <property type="nucleotide sequence ID" value="XM_001226275.1"/>
</dbReference>
<dbReference type="CDD" id="cd03887">
    <property type="entry name" value="M20_Acy1L2"/>
    <property type="match status" value="1"/>
</dbReference>
<dbReference type="VEuPathDB" id="FungiDB:CHGG_08349"/>
<name>Q2GUK5_CHAGB</name>
<protein>
    <recommendedName>
        <fullName evidence="1">Peptidase M20 domain-containing protein 2</fullName>
    </recommendedName>
</protein>
<dbReference type="EMBL" id="CH408034">
    <property type="protein sequence ID" value="EAQ84335.1"/>
    <property type="molecule type" value="Genomic_DNA"/>
</dbReference>
<dbReference type="Gene3D" id="3.40.630.10">
    <property type="entry name" value="Zn peptidases"/>
    <property type="match status" value="3"/>
</dbReference>
<dbReference type="PIRSF" id="PIRSF037226">
    <property type="entry name" value="Amidohydrolase_ACY1L2_prd"/>
    <property type="match status" value="1"/>
</dbReference>
<evidence type="ECO:0000313" key="3">
    <source>
        <dbReference type="Proteomes" id="UP000001056"/>
    </source>
</evidence>
<dbReference type="GeneID" id="4394814"/>
<dbReference type="OMA" id="YALPSMN"/>
<dbReference type="SUPFAM" id="SSF53187">
    <property type="entry name" value="Zn-dependent exopeptidases"/>
    <property type="match status" value="1"/>
</dbReference>
<reference evidence="3" key="1">
    <citation type="journal article" date="2015" name="Genome Announc.">
        <title>Draft genome sequence of the cellulolytic fungus Chaetomium globosum.</title>
        <authorList>
            <person name="Cuomo C.A."/>
            <person name="Untereiner W.A."/>
            <person name="Ma L.-J."/>
            <person name="Grabherr M."/>
            <person name="Birren B.W."/>
        </authorList>
    </citation>
    <scope>NUCLEOTIDE SEQUENCE [LARGE SCALE GENOMIC DNA]</scope>
    <source>
        <strain evidence="3">ATCC 6205 / CBS 148.51 / DSM 1962 / NBRC 6347 / NRRL 1970</strain>
    </source>
</reference>
<sequence length="427" mass="46770">MEEDGFILVPREADEHHLSNLRGSQDDDSSKFMSDIDAFIGDIEEPLWTLNTFIHANPELAFQEYKTHRALTEFVRSQGQDWRVTPSAYGMETAWVAVYDSGQRGPVVSFNVEMAETMKRYRLPGKVVLFGTPGEEGYDGGKIRLLKQGAYQGVDISLISHPGILHNSPLVRTTAFARLEVEYFGRAAHGAKNPWMGINALDALVIAYNAVSVLRQQTMSGDVIGLAITNGGGRATNIIHAYSACVCMLHATSASRLDALQRKVSACFRAGAEATGATVKINITPGYQDHVPNRVLAASYARYWNLLPDPPNPPIPLPEQGNQQFTWVRSSTDQGDLSHAMPSVNASFAIPPGPEGGQPHSPDFERASGTKPAFMRALRVGKALAGTAVDVLARPGFVDEVKRQWKRDMETTDGLVYKYFPVIDSAH</sequence>
<dbReference type="Proteomes" id="UP000001056">
    <property type="component" value="Unassembled WGS sequence"/>
</dbReference>
<dbReference type="eggNOG" id="ENOG502QQPD">
    <property type="taxonomic scope" value="Eukaryota"/>
</dbReference>
<dbReference type="InterPro" id="IPR052030">
    <property type="entry name" value="Peptidase_M20/M20A_hydrolases"/>
</dbReference>
<organism evidence="2 3">
    <name type="scientific">Chaetomium globosum (strain ATCC 6205 / CBS 148.51 / DSM 1962 / NBRC 6347 / NRRL 1970)</name>
    <name type="common">Soil fungus</name>
    <dbReference type="NCBI Taxonomy" id="306901"/>
    <lineage>
        <taxon>Eukaryota</taxon>
        <taxon>Fungi</taxon>
        <taxon>Dikarya</taxon>
        <taxon>Ascomycota</taxon>
        <taxon>Pezizomycotina</taxon>
        <taxon>Sordariomycetes</taxon>
        <taxon>Sordariomycetidae</taxon>
        <taxon>Sordariales</taxon>
        <taxon>Chaetomiaceae</taxon>
        <taxon>Chaetomium</taxon>
    </lineage>
</organism>
<dbReference type="OrthoDB" id="6119954at2759"/>